<feature type="chain" id="PRO_5012857796" evidence="1">
    <location>
        <begin position="19"/>
        <end position="163"/>
    </location>
</feature>
<evidence type="ECO:0000313" key="3">
    <source>
        <dbReference type="Proteomes" id="UP000225706"/>
    </source>
</evidence>
<protein>
    <submittedName>
        <fullName evidence="2">Uncharacterized protein</fullName>
    </submittedName>
</protein>
<gene>
    <name evidence="2" type="ORF">AWC38_SpisGene3487</name>
</gene>
<proteinExistence type="predicted"/>
<feature type="signal peptide" evidence="1">
    <location>
        <begin position="1"/>
        <end position="18"/>
    </location>
</feature>
<keyword evidence="1" id="KW-0732">Signal</keyword>
<keyword evidence="3" id="KW-1185">Reference proteome</keyword>
<comment type="caution">
    <text evidence="2">The sequence shown here is derived from an EMBL/GenBank/DDBJ whole genome shotgun (WGS) entry which is preliminary data.</text>
</comment>
<name>A0A2B4SRL5_STYPI</name>
<accession>A0A2B4SRL5</accession>
<sequence>MPLVTFWCAFIEALHTLAYFGYYNNEESGGIKELEKTRTIIKDETTISVLDCIDMQEVEEALFEQVKWENVTSEDNDKENGIWEEITSPEINLNIKPIQEAEIKINETEEVKEEIFEHVEWLNVTEEESWAEIVDREIPLEDISVSEIARNLQWADHNITSMV</sequence>
<organism evidence="2 3">
    <name type="scientific">Stylophora pistillata</name>
    <name type="common">Smooth cauliflower coral</name>
    <dbReference type="NCBI Taxonomy" id="50429"/>
    <lineage>
        <taxon>Eukaryota</taxon>
        <taxon>Metazoa</taxon>
        <taxon>Cnidaria</taxon>
        <taxon>Anthozoa</taxon>
        <taxon>Hexacorallia</taxon>
        <taxon>Scleractinia</taxon>
        <taxon>Astrocoeniina</taxon>
        <taxon>Pocilloporidae</taxon>
        <taxon>Stylophora</taxon>
    </lineage>
</organism>
<dbReference type="AlphaFoldDB" id="A0A2B4SRL5"/>
<evidence type="ECO:0000313" key="2">
    <source>
        <dbReference type="EMBL" id="PFX31713.1"/>
    </source>
</evidence>
<dbReference type="Proteomes" id="UP000225706">
    <property type="component" value="Unassembled WGS sequence"/>
</dbReference>
<evidence type="ECO:0000256" key="1">
    <source>
        <dbReference type="SAM" id="SignalP"/>
    </source>
</evidence>
<reference evidence="3" key="1">
    <citation type="journal article" date="2017" name="bioRxiv">
        <title>Comparative analysis of the genomes of Stylophora pistillata and Acropora digitifera provides evidence for extensive differences between species of corals.</title>
        <authorList>
            <person name="Voolstra C.R."/>
            <person name="Li Y."/>
            <person name="Liew Y.J."/>
            <person name="Baumgarten S."/>
            <person name="Zoccola D."/>
            <person name="Flot J.-F."/>
            <person name="Tambutte S."/>
            <person name="Allemand D."/>
            <person name="Aranda M."/>
        </authorList>
    </citation>
    <scope>NUCLEOTIDE SEQUENCE [LARGE SCALE GENOMIC DNA]</scope>
</reference>
<dbReference type="EMBL" id="LSMT01000032">
    <property type="protein sequence ID" value="PFX31713.1"/>
    <property type="molecule type" value="Genomic_DNA"/>
</dbReference>